<comment type="caution">
    <text evidence="1">The sequence shown here is derived from an EMBL/GenBank/DDBJ whole genome shotgun (WGS) entry which is preliminary data.</text>
</comment>
<name>A0A7C2ZK56_9AQUI</name>
<accession>A0A7C2ZK56</accession>
<organism evidence="1">
    <name type="scientific">Hydrogenobacter sp</name>
    <dbReference type="NCBI Taxonomy" id="2152829"/>
    <lineage>
        <taxon>Bacteria</taxon>
        <taxon>Pseudomonadati</taxon>
        <taxon>Aquificota</taxon>
        <taxon>Aquificia</taxon>
        <taxon>Aquificales</taxon>
        <taxon>Aquificaceae</taxon>
        <taxon>Hydrogenobacter</taxon>
    </lineage>
</organism>
<sequence length="81" mass="9495">MVRWIAGIIIAFLLIDHVWVHYGSPIIDRWRGEYREELKKATNEKSVVPIEQAYKKSLLDELWEKVKGLIKRDKDTQSEGG</sequence>
<reference evidence="1" key="1">
    <citation type="journal article" date="2020" name="mSystems">
        <title>Genome- and Community-Level Interaction Insights into Carbon Utilization and Element Cycling Functions of Hydrothermarchaeota in Hydrothermal Sediment.</title>
        <authorList>
            <person name="Zhou Z."/>
            <person name="Liu Y."/>
            <person name="Xu W."/>
            <person name="Pan J."/>
            <person name="Luo Z.H."/>
            <person name="Li M."/>
        </authorList>
    </citation>
    <scope>NUCLEOTIDE SEQUENCE [LARGE SCALE GENOMIC DNA]</scope>
    <source>
        <strain evidence="1">SpSt-132</strain>
    </source>
</reference>
<gene>
    <name evidence="1" type="ORF">ENO47_09795</name>
</gene>
<protein>
    <submittedName>
        <fullName evidence="1">Uncharacterized protein</fullName>
    </submittedName>
</protein>
<dbReference type="EMBL" id="DSFP01000081">
    <property type="protein sequence ID" value="HEW46932.1"/>
    <property type="molecule type" value="Genomic_DNA"/>
</dbReference>
<dbReference type="AlphaFoldDB" id="A0A7C2ZK56"/>
<proteinExistence type="predicted"/>
<evidence type="ECO:0000313" key="1">
    <source>
        <dbReference type="EMBL" id="HEW46932.1"/>
    </source>
</evidence>